<proteinExistence type="predicted"/>
<dbReference type="Gene3D" id="3.20.20.105">
    <property type="entry name" value="Queuine tRNA-ribosyltransferase-like"/>
    <property type="match status" value="1"/>
</dbReference>
<accession>A0ABD5PER0</accession>
<dbReference type="RefSeq" id="WP_267622857.1">
    <property type="nucleotide sequence ID" value="NZ_JAODIW010000006.1"/>
</dbReference>
<evidence type="ECO:0000313" key="2">
    <source>
        <dbReference type="Proteomes" id="UP001595921"/>
    </source>
</evidence>
<protein>
    <submittedName>
        <fullName evidence="1">Uncharacterized protein</fullName>
    </submittedName>
</protein>
<name>A0ABD5PER0_9EURY</name>
<organism evidence="1 2">
    <name type="scientific">Halobium salinum</name>
    <dbReference type="NCBI Taxonomy" id="1364940"/>
    <lineage>
        <taxon>Archaea</taxon>
        <taxon>Methanobacteriati</taxon>
        <taxon>Methanobacteriota</taxon>
        <taxon>Stenosarchaea group</taxon>
        <taxon>Halobacteria</taxon>
        <taxon>Halobacteriales</taxon>
        <taxon>Haloferacaceae</taxon>
        <taxon>Halobium</taxon>
    </lineage>
</organism>
<dbReference type="SUPFAM" id="SSF51713">
    <property type="entry name" value="tRNA-guanine transglycosylase"/>
    <property type="match status" value="1"/>
</dbReference>
<dbReference type="InterPro" id="IPR036511">
    <property type="entry name" value="TGT-like_sf"/>
</dbReference>
<sequence>MIPNESHPGSNPAELNEKNSGLILLAERQNAHEEFIEGYPGQLTIVLRINHVQTLLNKDHTAESFYGPDVTVITTTTVSDQVLADLTWEKERDLIQRFNPDYHVPCDYPVYKSDDGGRRRDHVENYLRGLLWLSPRLQRVELIPLVKGETPDERLRCYKVFQSLGAGYVVFYGTQYFTSRKGFKPLRQDICQVVSEQPDLNIMLFGLQSPRLLRKLPPQVVAAVGRRWIGEIQLRDRSVVENNSLYDSMKENVESELGQGQMPLGVWSSTEVMA</sequence>
<gene>
    <name evidence="1" type="ORF">ACFO0N_15030</name>
</gene>
<dbReference type="AlphaFoldDB" id="A0ABD5PER0"/>
<comment type="caution">
    <text evidence="1">The sequence shown here is derived from an EMBL/GenBank/DDBJ whole genome shotgun (WGS) entry which is preliminary data.</text>
</comment>
<dbReference type="EMBL" id="JBHSDS010000008">
    <property type="protein sequence ID" value="MFC4359258.1"/>
    <property type="molecule type" value="Genomic_DNA"/>
</dbReference>
<evidence type="ECO:0000313" key="1">
    <source>
        <dbReference type="EMBL" id="MFC4359258.1"/>
    </source>
</evidence>
<keyword evidence="2" id="KW-1185">Reference proteome</keyword>
<reference evidence="1 2" key="1">
    <citation type="journal article" date="2019" name="Int. J. Syst. Evol. Microbiol.">
        <title>The Global Catalogue of Microorganisms (GCM) 10K type strain sequencing project: providing services to taxonomists for standard genome sequencing and annotation.</title>
        <authorList>
            <consortium name="The Broad Institute Genomics Platform"/>
            <consortium name="The Broad Institute Genome Sequencing Center for Infectious Disease"/>
            <person name="Wu L."/>
            <person name="Ma J."/>
        </authorList>
    </citation>
    <scope>NUCLEOTIDE SEQUENCE [LARGE SCALE GENOMIC DNA]</scope>
    <source>
        <strain evidence="1 2">CGMCC 1.12553</strain>
    </source>
</reference>
<dbReference type="Proteomes" id="UP001595921">
    <property type="component" value="Unassembled WGS sequence"/>
</dbReference>